<organism evidence="4">
    <name type="scientific">Staphylococcus simulans</name>
    <dbReference type="NCBI Taxonomy" id="1286"/>
    <lineage>
        <taxon>Bacteria</taxon>
        <taxon>Bacillati</taxon>
        <taxon>Bacillota</taxon>
        <taxon>Bacilli</taxon>
        <taxon>Bacillales</taxon>
        <taxon>Staphylococcaceae</taxon>
        <taxon>Staphylococcus</taxon>
    </lineage>
</organism>
<dbReference type="GO" id="GO:0003677">
    <property type="term" value="F:DNA binding"/>
    <property type="evidence" value="ECO:0007669"/>
    <property type="project" value="UniProtKB-UniRule"/>
</dbReference>
<feature type="domain" description="HTH tetR-type" evidence="3">
    <location>
        <begin position="1"/>
        <end position="59"/>
    </location>
</feature>
<evidence type="ECO:0000259" key="3">
    <source>
        <dbReference type="PROSITE" id="PS50977"/>
    </source>
</evidence>
<dbReference type="InterPro" id="IPR050624">
    <property type="entry name" value="HTH-type_Tx_Regulator"/>
</dbReference>
<accession>A0A6N3BJW9</accession>
<gene>
    <name evidence="4" type="primary">icaR</name>
    <name evidence="4" type="ORF">SSLFYP27_01259</name>
</gene>
<feature type="DNA-binding region" description="H-T-H motif" evidence="2">
    <location>
        <begin position="22"/>
        <end position="41"/>
    </location>
</feature>
<sequence>MKNEIVNNAIELFAKKGYYGCTLEEIANSVSIKKASLYYYFPSKANIYEACSNRIIQYFNRILDLQENISQRTLENLRQFIIDMVFKPNISYLRMYIQFNQAPNEFKEQLYQGIATLHSKLSRILELYYEANDISMPIREFKDLMLGIMESGFIRTTFVNYFDELSYRRYTMEKDVESTLNALLELK</sequence>
<dbReference type="PROSITE" id="PS50977">
    <property type="entry name" value="HTH_TETR_2"/>
    <property type="match status" value="1"/>
</dbReference>
<proteinExistence type="predicted"/>
<dbReference type="PANTHER" id="PTHR43479:SF11">
    <property type="entry name" value="ACREF_ENVCD OPERON REPRESSOR-RELATED"/>
    <property type="match status" value="1"/>
</dbReference>
<dbReference type="Pfam" id="PF00440">
    <property type="entry name" value="TetR_N"/>
    <property type="match status" value="1"/>
</dbReference>
<dbReference type="InterPro" id="IPR009057">
    <property type="entry name" value="Homeodomain-like_sf"/>
</dbReference>
<dbReference type="SUPFAM" id="SSF46689">
    <property type="entry name" value="Homeodomain-like"/>
    <property type="match status" value="1"/>
</dbReference>
<evidence type="ECO:0000256" key="2">
    <source>
        <dbReference type="PROSITE-ProRule" id="PRU00335"/>
    </source>
</evidence>
<dbReference type="InterPro" id="IPR001647">
    <property type="entry name" value="HTH_TetR"/>
</dbReference>
<name>A0A6N3BJW9_STASI</name>
<protein>
    <submittedName>
        <fullName evidence="4">Biofilm operon icaADBC HTH-type negative transcriptional regulator IcaR</fullName>
    </submittedName>
</protein>
<dbReference type="PRINTS" id="PR00455">
    <property type="entry name" value="HTHTETR"/>
</dbReference>
<evidence type="ECO:0000313" key="4">
    <source>
        <dbReference type="EMBL" id="VYU03524.1"/>
    </source>
</evidence>
<dbReference type="PANTHER" id="PTHR43479">
    <property type="entry name" value="ACREF/ENVCD OPERON REPRESSOR-RELATED"/>
    <property type="match status" value="1"/>
</dbReference>
<dbReference type="EMBL" id="CACRUO010000030">
    <property type="protein sequence ID" value="VYU03524.1"/>
    <property type="molecule type" value="Genomic_DNA"/>
</dbReference>
<reference evidence="4" key="1">
    <citation type="submission" date="2019-11" db="EMBL/GenBank/DDBJ databases">
        <authorList>
            <person name="Feng L."/>
        </authorList>
    </citation>
    <scope>NUCLEOTIDE SEQUENCE</scope>
    <source>
        <strain evidence="4">SsimulansLFYP27</strain>
    </source>
</reference>
<keyword evidence="1 2" id="KW-0238">DNA-binding</keyword>
<dbReference type="AlphaFoldDB" id="A0A6N3BJW9"/>
<dbReference type="Gene3D" id="1.10.357.10">
    <property type="entry name" value="Tetracycline Repressor, domain 2"/>
    <property type="match status" value="1"/>
</dbReference>
<evidence type="ECO:0000256" key="1">
    <source>
        <dbReference type="ARBA" id="ARBA00023125"/>
    </source>
</evidence>
<dbReference type="RefSeq" id="WP_002480372.1">
    <property type="nucleotide sequence ID" value="NZ_CACRUO010000030.1"/>
</dbReference>